<protein>
    <recommendedName>
        <fullName evidence="3">RING-type E3 ubiquitin transferase</fullName>
        <ecNumber evidence="3">2.3.2.27</ecNumber>
    </recommendedName>
</protein>
<dbReference type="Pfam" id="PF13639">
    <property type="entry name" value="zf-RING_2"/>
    <property type="match status" value="1"/>
</dbReference>
<keyword evidence="11 13" id="KW-0472">Membrane</keyword>
<evidence type="ECO:0000313" key="16">
    <source>
        <dbReference type="Proteomes" id="UP001162131"/>
    </source>
</evidence>
<dbReference type="EMBL" id="CAJZBQ010000023">
    <property type="protein sequence ID" value="CAG9319686.1"/>
    <property type="molecule type" value="Genomic_DNA"/>
</dbReference>
<dbReference type="EC" id="2.3.2.27" evidence="3"/>
<organism evidence="15 16">
    <name type="scientific">Blepharisma stoltei</name>
    <dbReference type="NCBI Taxonomy" id="1481888"/>
    <lineage>
        <taxon>Eukaryota</taxon>
        <taxon>Sar</taxon>
        <taxon>Alveolata</taxon>
        <taxon>Ciliophora</taxon>
        <taxon>Postciliodesmatophora</taxon>
        <taxon>Heterotrichea</taxon>
        <taxon>Heterotrichida</taxon>
        <taxon>Blepharismidae</taxon>
        <taxon>Blepharisma</taxon>
    </lineage>
</organism>
<evidence type="ECO:0000259" key="14">
    <source>
        <dbReference type="PROSITE" id="PS50089"/>
    </source>
</evidence>
<evidence type="ECO:0000256" key="12">
    <source>
        <dbReference type="PROSITE-ProRule" id="PRU00175"/>
    </source>
</evidence>
<evidence type="ECO:0000256" key="8">
    <source>
        <dbReference type="ARBA" id="ARBA00022786"/>
    </source>
</evidence>
<keyword evidence="10 13" id="KW-1133">Transmembrane helix</keyword>
<dbReference type="Proteomes" id="UP001162131">
    <property type="component" value="Unassembled WGS sequence"/>
</dbReference>
<dbReference type="GO" id="GO:0008270">
    <property type="term" value="F:zinc ion binding"/>
    <property type="evidence" value="ECO:0007669"/>
    <property type="project" value="UniProtKB-KW"/>
</dbReference>
<sequence length="133" mass="15573">MVGTCIIFVGFNCLNLLTAACIMLSKRRRVLRRRNNENLSYLLDPPQPRAAAVSHVNIQESHENIEESQNLLWFKELKATRAMRELACTVCLENFIPGEKFIELPCLHPFHPKCIMRWYMVDHSCPMCRRRLD</sequence>
<dbReference type="InterPro" id="IPR001841">
    <property type="entry name" value="Znf_RING"/>
</dbReference>
<evidence type="ECO:0000256" key="4">
    <source>
        <dbReference type="ARBA" id="ARBA00022679"/>
    </source>
</evidence>
<keyword evidence="9" id="KW-0862">Zinc</keyword>
<evidence type="ECO:0000256" key="5">
    <source>
        <dbReference type="ARBA" id="ARBA00022692"/>
    </source>
</evidence>
<dbReference type="Gene3D" id="3.30.40.10">
    <property type="entry name" value="Zinc/RING finger domain, C3HC4 (zinc finger)"/>
    <property type="match status" value="1"/>
</dbReference>
<dbReference type="InterPro" id="IPR013083">
    <property type="entry name" value="Znf_RING/FYVE/PHD"/>
</dbReference>
<evidence type="ECO:0000256" key="13">
    <source>
        <dbReference type="SAM" id="Phobius"/>
    </source>
</evidence>
<accession>A0AAU9J091</accession>
<dbReference type="PANTHER" id="PTHR45977">
    <property type="entry name" value="TARGET OF ERK KINASE MPK-1"/>
    <property type="match status" value="1"/>
</dbReference>
<dbReference type="GO" id="GO:0006511">
    <property type="term" value="P:ubiquitin-dependent protein catabolic process"/>
    <property type="evidence" value="ECO:0007669"/>
    <property type="project" value="TreeGrafter"/>
</dbReference>
<keyword evidence="8" id="KW-0833">Ubl conjugation pathway</keyword>
<comment type="subcellular location">
    <subcellularLocation>
        <location evidence="2">Membrane</location>
        <topology evidence="2">Multi-pass membrane protein</topology>
    </subcellularLocation>
</comment>
<evidence type="ECO:0000313" key="15">
    <source>
        <dbReference type="EMBL" id="CAG9319686.1"/>
    </source>
</evidence>
<evidence type="ECO:0000256" key="2">
    <source>
        <dbReference type="ARBA" id="ARBA00004141"/>
    </source>
</evidence>
<dbReference type="SUPFAM" id="SSF57850">
    <property type="entry name" value="RING/U-box"/>
    <property type="match status" value="1"/>
</dbReference>
<dbReference type="PROSITE" id="PS50089">
    <property type="entry name" value="ZF_RING_2"/>
    <property type="match status" value="1"/>
</dbReference>
<dbReference type="GO" id="GO:0061630">
    <property type="term" value="F:ubiquitin protein ligase activity"/>
    <property type="evidence" value="ECO:0007669"/>
    <property type="project" value="UniProtKB-EC"/>
</dbReference>
<dbReference type="GO" id="GO:0016020">
    <property type="term" value="C:membrane"/>
    <property type="evidence" value="ECO:0007669"/>
    <property type="project" value="UniProtKB-SubCell"/>
</dbReference>
<evidence type="ECO:0000256" key="3">
    <source>
        <dbReference type="ARBA" id="ARBA00012483"/>
    </source>
</evidence>
<reference evidence="15" key="1">
    <citation type="submission" date="2021-09" db="EMBL/GenBank/DDBJ databases">
        <authorList>
            <consortium name="AG Swart"/>
            <person name="Singh M."/>
            <person name="Singh A."/>
            <person name="Seah K."/>
            <person name="Emmerich C."/>
        </authorList>
    </citation>
    <scope>NUCLEOTIDE SEQUENCE</scope>
    <source>
        <strain evidence="15">ATCC30299</strain>
    </source>
</reference>
<evidence type="ECO:0000256" key="10">
    <source>
        <dbReference type="ARBA" id="ARBA00022989"/>
    </source>
</evidence>
<keyword evidence="5 13" id="KW-0812">Transmembrane</keyword>
<feature type="domain" description="RING-type" evidence="14">
    <location>
        <begin position="88"/>
        <end position="129"/>
    </location>
</feature>
<evidence type="ECO:0000256" key="9">
    <source>
        <dbReference type="ARBA" id="ARBA00022833"/>
    </source>
</evidence>
<name>A0AAU9J091_9CILI</name>
<dbReference type="GO" id="GO:0016567">
    <property type="term" value="P:protein ubiquitination"/>
    <property type="evidence" value="ECO:0007669"/>
    <property type="project" value="TreeGrafter"/>
</dbReference>
<dbReference type="PANTHER" id="PTHR45977:SF4">
    <property type="entry name" value="RING-TYPE DOMAIN-CONTAINING PROTEIN"/>
    <property type="match status" value="1"/>
</dbReference>
<evidence type="ECO:0000256" key="7">
    <source>
        <dbReference type="ARBA" id="ARBA00022771"/>
    </source>
</evidence>
<feature type="transmembrane region" description="Helical" evidence="13">
    <location>
        <begin position="6"/>
        <end position="24"/>
    </location>
</feature>
<evidence type="ECO:0000256" key="1">
    <source>
        <dbReference type="ARBA" id="ARBA00000900"/>
    </source>
</evidence>
<keyword evidence="16" id="KW-1185">Reference proteome</keyword>
<comment type="caution">
    <text evidence="15">The sequence shown here is derived from an EMBL/GenBank/DDBJ whole genome shotgun (WGS) entry which is preliminary data.</text>
</comment>
<keyword evidence="6" id="KW-0479">Metal-binding</keyword>
<dbReference type="AlphaFoldDB" id="A0AAU9J091"/>
<keyword evidence="7 12" id="KW-0863">Zinc-finger</keyword>
<keyword evidence="4" id="KW-0808">Transferase</keyword>
<evidence type="ECO:0000256" key="6">
    <source>
        <dbReference type="ARBA" id="ARBA00022723"/>
    </source>
</evidence>
<proteinExistence type="predicted"/>
<gene>
    <name evidence="15" type="ORF">BSTOLATCC_MIC24237</name>
</gene>
<evidence type="ECO:0000256" key="11">
    <source>
        <dbReference type="ARBA" id="ARBA00023136"/>
    </source>
</evidence>
<dbReference type="SMART" id="SM00184">
    <property type="entry name" value="RING"/>
    <property type="match status" value="1"/>
</dbReference>
<comment type="catalytic activity">
    <reaction evidence="1">
        <text>S-ubiquitinyl-[E2 ubiquitin-conjugating enzyme]-L-cysteine + [acceptor protein]-L-lysine = [E2 ubiquitin-conjugating enzyme]-L-cysteine + N(6)-ubiquitinyl-[acceptor protein]-L-lysine.</text>
        <dbReference type="EC" id="2.3.2.27"/>
    </reaction>
</comment>